<dbReference type="InterPro" id="IPR005184">
    <property type="entry name" value="DUF306_Meta_HslJ"/>
</dbReference>
<dbReference type="InterPro" id="IPR038670">
    <property type="entry name" value="HslJ-like_sf"/>
</dbReference>
<dbReference type="PANTHER" id="PTHR35535:SF2">
    <property type="entry name" value="DUF306 DOMAIN-CONTAINING PROTEIN"/>
    <property type="match status" value="1"/>
</dbReference>
<dbReference type="InterPro" id="IPR053147">
    <property type="entry name" value="Hsp_HslJ-like"/>
</dbReference>
<evidence type="ECO:0000313" key="4">
    <source>
        <dbReference type="Proteomes" id="UP000471501"/>
    </source>
</evidence>
<organism evidence="3 4">
    <name type="scientific">Flavobacterium hydrocarbonoxydans</name>
    <dbReference type="NCBI Taxonomy" id="2683249"/>
    <lineage>
        <taxon>Bacteria</taxon>
        <taxon>Pseudomonadati</taxon>
        <taxon>Bacteroidota</taxon>
        <taxon>Flavobacteriia</taxon>
        <taxon>Flavobacteriales</taxon>
        <taxon>Flavobacteriaceae</taxon>
        <taxon>Flavobacterium</taxon>
    </lineage>
</organism>
<evidence type="ECO:0000259" key="2">
    <source>
        <dbReference type="Pfam" id="PF03724"/>
    </source>
</evidence>
<name>A0A6I4NP54_9FLAO</name>
<keyword evidence="4" id="KW-1185">Reference proteome</keyword>
<dbReference type="PROSITE" id="PS51257">
    <property type="entry name" value="PROKAR_LIPOPROTEIN"/>
    <property type="match status" value="1"/>
</dbReference>
<dbReference type="Gene3D" id="2.40.128.270">
    <property type="match status" value="1"/>
</dbReference>
<reference evidence="3 4" key="1">
    <citation type="submission" date="2019-12" db="EMBL/GenBank/DDBJ databases">
        <authorList>
            <person name="Kim Y.S."/>
        </authorList>
    </citation>
    <scope>NUCLEOTIDE SEQUENCE [LARGE SCALE GENOMIC DNA]</scope>
    <source>
        <strain evidence="3 4">GA093</strain>
    </source>
</reference>
<evidence type="ECO:0000256" key="1">
    <source>
        <dbReference type="SAM" id="SignalP"/>
    </source>
</evidence>
<dbReference type="EMBL" id="WSTB01000011">
    <property type="protein sequence ID" value="MWB96148.1"/>
    <property type="molecule type" value="Genomic_DNA"/>
</dbReference>
<proteinExistence type="predicted"/>
<accession>A0A6I4NP54</accession>
<sequence length="150" mass="16551">MVKRVLILVFLGVALTSCGVFKCNKEDSTAKNGVSKLEGNWELNYITGPRIAFDGLYPNKKPAINFDIKENHVSGNNGCNSFSGKLNVDGNKINFTDQAMAMTKMACMDGQGEQVFMSTLQKITTYAISDDGKTLTFISDDIAMMRFVRK</sequence>
<gene>
    <name evidence="3" type="ORF">GON26_17435</name>
</gene>
<feature type="domain" description="DUF306" evidence="2">
    <location>
        <begin position="37"/>
        <end position="142"/>
    </location>
</feature>
<comment type="caution">
    <text evidence="3">The sequence shown here is derived from an EMBL/GenBank/DDBJ whole genome shotgun (WGS) entry which is preliminary data.</text>
</comment>
<protein>
    <submittedName>
        <fullName evidence="3">META domain-containing protein</fullName>
    </submittedName>
</protein>
<feature type="signal peptide" evidence="1">
    <location>
        <begin position="1"/>
        <end position="22"/>
    </location>
</feature>
<evidence type="ECO:0000313" key="3">
    <source>
        <dbReference type="EMBL" id="MWB96148.1"/>
    </source>
</evidence>
<dbReference type="RefSeq" id="WP_160376050.1">
    <property type="nucleotide sequence ID" value="NZ_WSTB01000011.1"/>
</dbReference>
<feature type="chain" id="PRO_5026168128" evidence="1">
    <location>
        <begin position="23"/>
        <end position="150"/>
    </location>
</feature>
<dbReference type="AlphaFoldDB" id="A0A6I4NP54"/>
<keyword evidence="1" id="KW-0732">Signal</keyword>
<dbReference type="Pfam" id="PF03724">
    <property type="entry name" value="META"/>
    <property type="match status" value="1"/>
</dbReference>
<dbReference type="PANTHER" id="PTHR35535">
    <property type="entry name" value="HEAT SHOCK PROTEIN HSLJ"/>
    <property type="match status" value="1"/>
</dbReference>
<dbReference type="Proteomes" id="UP000471501">
    <property type="component" value="Unassembled WGS sequence"/>
</dbReference>